<feature type="active site" description="Proton acceptor" evidence="4">
    <location>
        <position position="274"/>
    </location>
</feature>
<dbReference type="Pfam" id="PF08100">
    <property type="entry name" value="Dimerisation"/>
    <property type="match status" value="1"/>
</dbReference>
<evidence type="ECO:0000313" key="9">
    <source>
        <dbReference type="Proteomes" id="UP000546324"/>
    </source>
</evidence>
<dbReference type="PANTHER" id="PTHR43712">
    <property type="entry name" value="PUTATIVE (AFU_ORTHOLOGUE AFUA_4G14580)-RELATED"/>
    <property type="match status" value="1"/>
</dbReference>
<evidence type="ECO:0000256" key="5">
    <source>
        <dbReference type="SAM" id="MobiDB-lite"/>
    </source>
</evidence>
<evidence type="ECO:0000313" key="8">
    <source>
        <dbReference type="EMBL" id="MBB6394646.1"/>
    </source>
</evidence>
<dbReference type="InterPro" id="IPR001077">
    <property type="entry name" value="COMT_C"/>
</dbReference>
<gene>
    <name evidence="8" type="ORF">BKA00_001560</name>
</gene>
<dbReference type="Gene3D" id="3.40.50.150">
    <property type="entry name" value="Vaccinia Virus protein VP39"/>
    <property type="match status" value="1"/>
</dbReference>
<dbReference type="PANTHER" id="PTHR43712:SF2">
    <property type="entry name" value="O-METHYLTRANSFERASE CICE"/>
    <property type="match status" value="1"/>
</dbReference>
<dbReference type="SUPFAM" id="SSF53335">
    <property type="entry name" value="S-adenosyl-L-methionine-dependent methyltransferases"/>
    <property type="match status" value="1"/>
</dbReference>
<dbReference type="Pfam" id="PF00891">
    <property type="entry name" value="Methyltransf_2"/>
    <property type="match status" value="1"/>
</dbReference>
<name>A0A7X0FXH6_9ACTN</name>
<dbReference type="Gene3D" id="1.10.287.1350">
    <property type="match status" value="1"/>
</dbReference>
<keyword evidence="9" id="KW-1185">Reference proteome</keyword>
<feature type="domain" description="O-methyltransferase C-terminal" evidence="6">
    <location>
        <begin position="138"/>
        <end position="340"/>
    </location>
</feature>
<dbReference type="InterPro" id="IPR016461">
    <property type="entry name" value="COMT-like"/>
</dbReference>
<dbReference type="Proteomes" id="UP000546324">
    <property type="component" value="Unassembled WGS sequence"/>
</dbReference>
<evidence type="ECO:0000256" key="4">
    <source>
        <dbReference type="PIRSR" id="PIRSR005739-1"/>
    </source>
</evidence>
<dbReference type="InterPro" id="IPR012967">
    <property type="entry name" value="COMT_dimerisation"/>
</dbReference>
<evidence type="ECO:0000256" key="1">
    <source>
        <dbReference type="ARBA" id="ARBA00022603"/>
    </source>
</evidence>
<dbReference type="Gene3D" id="1.10.10.10">
    <property type="entry name" value="Winged helix-like DNA-binding domain superfamily/Winged helix DNA-binding domain"/>
    <property type="match status" value="1"/>
</dbReference>
<dbReference type="PIRSF" id="PIRSF005739">
    <property type="entry name" value="O-mtase"/>
    <property type="match status" value="1"/>
</dbReference>
<feature type="region of interest" description="Disordered" evidence="5">
    <location>
        <begin position="1"/>
        <end position="23"/>
    </location>
</feature>
<evidence type="ECO:0000256" key="3">
    <source>
        <dbReference type="ARBA" id="ARBA00022691"/>
    </source>
</evidence>
<dbReference type="AlphaFoldDB" id="A0A7X0FXH6"/>
<dbReference type="RefSeq" id="WP_230299177.1">
    <property type="nucleotide sequence ID" value="NZ_JACHMQ010000001.1"/>
</dbReference>
<proteinExistence type="predicted"/>
<feature type="compositionally biased region" description="Basic and acidic residues" evidence="5">
    <location>
        <begin position="1"/>
        <end position="12"/>
    </location>
</feature>
<comment type="caution">
    <text evidence="8">The sequence shown here is derived from an EMBL/GenBank/DDBJ whole genome shotgun (WGS) entry which is preliminary data.</text>
</comment>
<keyword evidence="3" id="KW-0949">S-adenosyl-L-methionine</keyword>
<protein>
    <recommendedName>
        <fullName evidence="10">Methyltransferase</fullName>
    </recommendedName>
</protein>
<organism evidence="8 9">
    <name type="scientific">Actinomadura coerulea</name>
    <dbReference type="NCBI Taxonomy" id="46159"/>
    <lineage>
        <taxon>Bacteria</taxon>
        <taxon>Bacillati</taxon>
        <taxon>Actinomycetota</taxon>
        <taxon>Actinomycetes</taxon>
        <taxon>Streptosporangiales</taxon>
        <taxon>Thermomonosporaceae</taxon>
        <taxon>Actinomadura</taxon>
    </lineage>
</organism>
<keyword evidence="1" id="KW-0489">Methyltransferase</keyword>
<evidence type="ECO:0008006" key="10">
    <source>
        <dbReference type="Google" id="ProtNLM"/>
    </source>
</evidence>
<evidence type="ECO:0000259" key="6">
    <source>
        <dbReference type="Pfam" id="PF00891"/>
    </source>
</evidence>
<reference evidence="8 9" key="1">
    <citation type="submission" date="2020-08" db="EMBL/GenBank/DDBJ databases">
        <title>Sequencing the genomes of 1000 actinobacteria strains.</title>
        <authorList>
            <person name="Klenk H.-P."/>
        </authorList>
    </citation>
    <scope>NUCLEOTIDE SEQUENCE [LARGE SCALE GENOMIC DNA]</scope>
    <source>
        <strain evidence="8 9">DSM 43675</strain>
    </source>
</reference>
<accession>A0A7X0FXH6</accession>
<dbReference type="InterPro" id="IPR036388">
    <property type="entry name" value="WH-like_DNA-bd_sf"/>
</dbReference>
<feature type="domain" description="O-methyltransferase dimerisation" evidence="7">
    <location>
        <begin position="45"/>
        <end position="114"/>
    </location>
</feature>
<dbReference type="GO" id="GO:0032259">
    <property type="term" value="P:methylation"/>
    <property type="evidence" value="ECO:0007669"/>
    <property type="project" value="UniProtKB-KW"/>
</dbReference>
<evidence type="ECO:0000256" key="2">
    <source>
        <dbReference type="ARBA" id="ARBA00022679"/>
    </source>
</evidence>
<sequence length="361" mass="37209">MNRMAESDEPHGRRSRGPARPRHDAGLVSAAADDAVPALWAMAQLATPMAVRAAATLRVADHIASGLRTVPELAEATGADADGLARLLRYLAVRGVLRRDGSDRYGLTALGEALRDDHPGGLRACLDVEEGGRAELCYVELLHSVRTGGPAYPRRFGLSFWDDLAAEPRHEAAFRAMLRPGGVDRARRIASAYDWASLGSVVDVGGGEGTLLAALLTAHPDLRGVLVERPPATDAARKALAAAGVADRAQVETGDMFGPLPPGAGGYVLSLVVHNWGDDPARAILARCAEAAGAAGSVLVVENVGPDGAGPTGLDLRMLAYCGGKVRSLPELSALAAEAGLGVASVHPAGAVSIVELHPGG</sequence>
<dbReference type="PROSITE" id="PS51683">
    <property type="entry name" value="SAM_OMT_II"/>
    <property type="match status" value="1"/>
</dbReference>
<dbReference type="SUPFAM" id="SSF46785">
    <property type="entry name" value="Winged helix' DNA-binding domain"/>
    <property type="match status" value="1"/>
</dbReference>
<keyword evidence="2" id="KW-0808">Transferase</keyword>
<dbReference type="InterPro" id="IPR036390">
    <property type="entry name" value="WH_DNA-bd_sf"/>
</dbReference>
<evidence type="ECO:0000259" key="7">
    <source>
        <dbReference type="Pfam" id="PF08100"/>
    </source>
</evidence>
<dbReference type="InterPro" id="IPR029063">
    <property type="entry name" value="SAM-dependent_MTases_sf"/>
</dbReference>
<dbReference type="EMBL" id="JACHMQ010000001">
    <property type="protein sequence ID" value="MBB6394646.1"/>
    <property type="molecule type" value="Genomic_DNA"/>
</dbReference>
<dbReference type="GO" id="GO:0046983">
    <property type="term" value="F:protein dimerization activity"/>
    <property type="evidence" value="ECO:0007669"/>
    <property type="project" value="InterPro"/>
</dbReference>
<dbReference type="GO" id="GO:0008171">
    <property type="term" value="F:O-methyltransferase activity"/>
    <property type="evidence" value="ECO:0007669"/>
    <property type="project" value="InterPro"/>
</dbReference>